<gene>
    <name evidence="11" type="ORF">NDN08_003720</name>
</gene>
<dbReference type="PANTHER" id="PTHR14025:SF20">
    <property type="entry name" value="FANCONI ANEMIA GROUP M PROTEIN"/>
    <property type="match status" value="1"/>
</dbReference>
<sequence>MEEDEFDLEELERIEREYLEAKGKPLAEDRSKASSSKEVEETLTASEAPNDCLREQARGGSQDSPIDDDLLEDELLLAAVDKLEESRGSIREVIRGDKQDNSARRSSGLQQSNISSYFDPKGLSSNRNKTVGTTSLEWPKEVVSDGIFMTEVAERTLLQTWVYPSNLPQRDYQFDMVKSCLVTNTMVCLPTGLGKTFVAAVVMYNYWRWFPTGKIVFVAPTKPLVRQQIQACYDITGLPSDQTIEMTGATNQKKRKALWRKRRVFFLTPQVVTNDLLRGDCPADQVVLIVLDEAHRATGNYAYCEVVSKVMAATKLRCRTLCLTATPGSNLQVIQEVINNVRCSKLEFRDEDDEDVRKYTNRKTLETITVKLTDDLLEAREDAVDILRMRVSRLTREKAMYMPTDFYNIAPFSLLAARDKWRGRALSIHPSERNRIEMVFAQCISLTYGIGILYSHGLHIFSKFLEQQTFEATEKRSRSKQELVNSPAFRNLSAKVDSLVREGKSHPKQKVCGDCIREHFHSEEAARASRVIIFVEYRESVAEIEQTLKHFEPNVRVVSFVGQSAKSALSKQERTGDHVPVAAKGMNQKLQNHVLSQFREGIFNTLISTSIGEEGLDIGEVDLIIMYDASKSPVRMVQRMGRTGRRRDGKVVILLTEGSEVAKFHSGNQGSRLIKKNLRQQKFEMYRKSARMLPPDIGEVKCNKAKLTITNIQFNQPAQKPVELARQNVDAVLERLGLGDPARMSKTRKLSVILEESARMFPASARIPSPFGFLRHSSTSGLLVSLMDKIDDVELRGTQSIENDIPSVGSCSRDRGHKYHTQLEPGPAGLNPEHSEDVFPDLTQSSSDRVVVTVTTNAGLKKHGKVEGGHAKGRKTESSETPDSLVLDPDEFVDDRKFSSSQQDSAEQDFHETNDQAMRDPQKSLHSRASSSDDLFEDSKLTPTKDVPVERATYSYPEESLSAGPHQVAQRGSDGVTVSVDNDVELLPHSSENQCGSQPDMRTRERRRRCDGMHPPAACEGSGSCQSSASRLQRRRKHGSRKTALVEFEAEASGDEEEDQEEYTTSLDGFIVRESADSQDLMGSTPRSPAAETPSKLYRRSLLTQCDQFLPRGGREGSTRGNGLLKNKVEELAQRIENQQRSHAEGTGSDDGRPRTGKKRRKLVRVLPSQSSSDNLGAENSATVAEPLATCGEVKLEWINSSERQAQEALDCQVIPVQHVTGDRAPTPAQTASAHGEAGSQAFKSMLEEKRALCRELLMDTKEHGTLNSLWRPSKSKELLRGDGDRNVAVVISSRLVNTGAVRELTGRKPNSRWIIWKLFDEDFIVGTRTCIIKRTLLDLAKSEDTVGALLASIARLRQKYENVFLVLQGPPTRFGRSPLVHRVLVSVARSRVSHGEVHIVTISGAEDVPKVIHDIAAEEGRLGEDLNWLPPKEAIERTARAVSFFEAMPRLSWPAAVSLCLSFKNVRAILNATEYDLSRNARGISGSIAKYMFKTFHRKGIRL</sequence>
<keyword evidence="6" id="KW-0067">ATP-binding</keyword>
<dbReference type="GO" id="GO:0000400">
    <property type="term" value="F:four-way junction DNA binding"/>
    <property type="evidence" value="ECO:0007669"/>
    <property type="project" value="TreeGrafter"/>
</dbReference>
<dbReference type="InterPro" id="IPR014001">
    <property type="entry name" value="Helicase_ATP-bd"/>
</dbReference>
<dbReference type="Pfam" id="PF00271">
    <property type="entry name" value="Helicase_C"/>
    <property type="match status" value="1"/>
</dbReference>
<evidence type="ECO:0000256" key="3">
    <source>
        <dbReference type="ARBA" id="ARBA00022741"/>
    </source>
</evidence>
<feature type="compositionally biased region" description="Polar residues" evidence="8">
    <location>
        <begin position="1168"/>
        <end position="1180"/>
    </location>
</feature>
<feature type="region of interest" description="Disordered" evidence="8">
    <location>
        <begin position="94"/>
        <end position="121"/>
    </location>
</feature>
<dbReference type="FunFam" id="3.40.50.300:FF:000861">
    <property type="entry name" value="Fanconi anemia, complementation group M"/>
    <property type="match status" value="1"/>
</dbReference>
<dbReference type="GO" id="GO:0005634">
    <property type="term" value="C:nucleus"/>
    <property type="evidence" value="ECO:0007669"/>
    <property type="project" value="UniProtKB-SubCell"/>
</dbReference>
<feature type="region of interest" description="Disordered" evidence="8">
    <location>
        <begin position="20"/>
        <end position="67"/>
    </location>
</feature>
<protein>
    <recommendedName>
        <fullName evidence="13">Fanconi anemia group M protein</fullName>
    </recommendedName>
</protein>
<dbReference type="EMBL" id="JAMWBK010000003">
    <property type="protein sequence ID" value="KAJ8907239.1"/>
    <property type="molecule type" value="Genomic_DNA"/>
</dbReference>
<keyword evidence="3" id="KW-0547">Nucleotide-binding</keyword>
<feature type="compositionally biased region" description="Acidic residues" evidence="8">
    <location>
        <begin position="1048"/>
        <end position="1062"/>
    </location>
</feature>
<feature type="region of interest" description="Disordered" evidence="8">
    <location>
        <begin position="1138"/>
        <end position="1180"/>
    </location>
</feature>
<dbReference type="Gene3D" id="1.10.150.20">
    <property type="entry name" value="5' to 3' exonuclease, C-terminal subdomain"/>
    <property type="match status" value="1"/>
</dbReference>
<proteinExistence type="inferred from homology"/>
<evidence type="ECO:0000256" key="2">
    <source>
        <dbReference type="ARBA" id="ARBA00009889"/>
    </source>
</evidence>
<keyword evidence="5" id="KW-0347">Helicase</keyword>
<dbReference type="PROSITE" id="PS51192">
    <property type="entry name" value="HELICASE_ATP_BIND_1"/>
    <property type="match status" value="1"/>
</dbReference>
<dbReference type="InterPro" id="IPR044749">
    <property type="entry name" value="FANCM_DEXDc"/>
</dbReference>
<evidence type="ECO:0008006" key="13">
    <source>
        <dbReference type="Google" id="ProtNLM"/>
    </source>
</evidence>
<feature type="compositionally biased region" description="Basic and acidic residues" evidence="8">
    <location>
        <begin position="908"/>
        <end position="923"/>
    </location>
</feature>
<accession>A0AAV8UYW4</accession>
<feature type="region of interest" description="Disordered" evidence="8">
    <location>
        <begin position="861"/>
        <end position="1064"/>
    </location>
</feature>
<dbReference type="GO" id="GO:0043138">
    <property type="term" value="F:3'-5' DNA helicase activity"/>
    <property type="evidence" value="ECO:0007669"/>
    <property type="project" value="InterPro"/>
</dbReference>
<feature type="domain" description="Helicase ATP-binding" evidence="9">
    <location>
        <begin position="176"/>
        <end position="345"/>
    </location>
</feature>
<dbReference type="Gene3D" id="3.40.50.300">
    <property type="entry name" value="P-loop containing nucleotide triphosphate hydrolases"/>
    <property type="match status" value="2"/>
</dbReference>
<dbReference type="GO" id="GO:0045003">
    <property type="term" value="P:double-strand break repair via synthesis-dependent strand annealing"/>
    <property type="evidence" value="ECO:0007669"/>
    <property type="project" value="TreeGrafter"/>
</dbReference>
<dbReference type="CDD" id="cd18033">
    <property type="entry name" value="DEXDc_FANCM"/>
    <property type="match status" value="1"/>
</dbReference>
<dbReference type="GO" id="GO:0036297">
    <property type="term" value="P:interstrand cross-link repair"/>
    <property type="evidence" value="ECO:0007669"/>
    <property type="project" value="TreeGrafter"/>
</dbReference>
<evidence type="ECO:0000256" key="1">
    <source>
        <dbReference type="ARBA" id="ARBA00004123"/>
    </source>
</evidence>
<dbReference type="SUPFAM" id="SSF52540">
    <property type="entry name" value="P-loop containing nucleoside triphosphate hydrolases"/>
    <property type="match status" value="1"/>
</dbReference>
<reference evidence="11 12" key="1">
    <citation type="journal article" date="2023" name="Nat. Commun.">
        <title>Origin of minicircular mitochondrial genomes in red algae.</title>
        <authorList>
            <person name="Lee Y."/>
            <person name="Cho C.H."/>
            <person name="Lee Y.M."/>
            <person name="Park S.I."/>
            <person name="Yang J.H."/>
            <person name="West J.A."/>
            <person name="Bhattacharya D."/>
            <person name="Yoon H.S."/>
        </authorList>
    </citation>
    <scope>NUCLEOTIDE SEQUENCE [LARGE SCALE GENOMIC DNA]</scope>
    <source>
        <strain evidence="11 12">CCMP1338</strain>
        <tissue evidence="11">Whole cell</tissue>
    </source>
</reference>
<evidence type="ECO:0000256" key="8">
    <source>
        <dbReference type="SAM" id="MobiDB-lite"/>
    </source>
</evidence>
<evidence type="ECO:0000313" key="12">
    <source>
        <dbReference type="Proteomes" id="UP001157974"/>
    </source>
</evidence>
<dbReference type="Pfam" id="PF00270">
    <property type="entry name" value="DEAD"/>
    <property type="match status" value="1"/>
</dbReference>
<evidence type="ECO:0000259" key="9">
    <source>
        <dbReference type="PROSITE" id="PS51192"/>
    </source>
</evidence>
<keyword evidence="12" id="KW-1185">Reference proteome</keyword>
<evidence type="ECO:0000256" key="6">
    <source>
        <dbReference type="ARBA" id="ARBA00022840"/>
    </source>
</evidence>
<keyword evidence="4" id="KW-0378">Hydrolase</keyword>
<comment type="caution">
    <text evidence="11">The sequence shown here is derived from an EMBL/GenBank/DDBJ whole genome shotgun (WGS) entry which is preliminary data.</text>
</comment>
<comment type="subcellular location">
    <subcellularLocation>
        <location evidence="1">Nucleus</location>
    </subcellularLocation>
</comment>
<dbReference type="GO" id="GO:0005524">
    <property type="term" value="F:ATP binding"/>
    <property type="evidence" value="ECO:0007669"/>
    <property type="project" value="UniProtKB-KW"/>
</dbReference>
<dbReference type="InterPro" id="IPR001650">
    <property type="entry name" value="Helicase_C-like"/>
</dbReference>
<dbReference type="CDD" id="cd18801">
    <property type="entry name" value="SF2_C_FANCM_Hef"/>
    <property type="match status" value="1"/>
</dbReference>
<feature type="region of interest" description="Disordered" evidence="8">
    <location>
        <begin position="803"/>
        <end position="844"/>
    </location>
</feature>
<feature type="domain" description="Helicase C-terminal" evidence="10">
    <location>
        <begin position="515"/>
        <end position="701"/>
    </location>
</feature>
<dbReference type="Proteomes" id="UP001157974">
    <property type="component" value="Unassembled WGS sequence"/>
</dbReference>
<feature type="compositionally biased region" description="Basic and acidic residues" evidence="8">
    <location>
        <begin position="94"/>
        <end position="103"/>
    </location>
</feature>
<dbReference type="PANTHER" id="PTHR14025">
    <property type="entry name" value="FANCONI ANEMIA GROUP M FANCM FAMILY MEMBER"/>
    <property type="match status" value="1"/>
</dbReference>
<feature type="region of interest" description="Disordered" evidence="8">
    <location>
        <begin position="1076"/>
        <end position="1097"/>
    </location>
</feature>
<feature type="compositionally biased region" description="Basic and acidic residues" evidence="8">
    <location>
        <begin position="20"/>
        <end position="40"/>
    </location>
</feature>
<dbReference type="InterPro" id="IPR027417">
    <property type="entry name" value="P-loop_NTPase"/>
</dbReference>
<dbReference type="Gene3D" id="1.20.1320.20">
    <property type="entry name" value="hef helicase domain"/>
    <property type="match status" value="1"/>
</dbReference>
<evidence type="ECO:0000259" key="10">
    <source>
        <dbReference type="PROSITE" id="PS51194"/>
    </source>
</evidence>
<dbReference type="CDD" id="cd12091">
    <property type="entry name" value="FANCM_ID"/>
    <property type="match status" value="1"/>
</dbReference>
<dbReference type="InterPro" id="IPR011545">
    <property type="entry name" value="DEAD/DEAH_box_helicase_dom"/>
</dbReference>
<evidence type="ECO:0000313" key="11">
    <source>
        <dbReference type="EMBL" id="KAJ8907239.1"/>
    </source>
</evidence>
<name>A0AAV8UYW4_9RHOD</name>
<evidence type="ECO:0000256" key="4">
    <source>
        <dbReference type="ARBA" id="ARBA00022801"/>
    </source>
</evidence>
<feature type="compositionally biased region" description="Basic and acidic residues" evidence="8">
    <location>
        <begin position="865"/>
        <end position="878"/>
    </location>
</feature>
<feature type="compositionally biased region" description="Polar residues" evidence="8">
    <location>
        <begin position="104"/>
        <end position="116"/>
    </location>
</feature>
<organism evidence="11 12">
    <name type="scientific">Rhodosorus marinus</name>
    <dbReference type="NCBI Taxonomy" id="101924"/>
    <lineage>
        <taxon>Eukaryota</taxon>
        <taxon>Rhodophyta</taxon>
        <taxon>Stylonematophyceae</taxon>
        <taxon>Stylonematales</taxon>
        <taxon>Stylonemataceae</taxon>
        <taxon>Rhodosorus</taxon>
    </lineage>
</organism>
<evidence type="ECO:0000256" key="5">
    <source>
        <dbReference type="ARBA" id="ARBA00022806"/>
    </source>
</evidence>
<dbReference type="PROSITE" id="PS51194">
    <property type="entry name" value="HELICASE_CTER"/>
    <property type="match status" value="1"/>
</dbReference>
<dbReference type="GO" id="GO:0009378">
    <property type="term" value="F:four-way junction helicase activity"/>
    <property type="evidence" value="ECO:0007669"/>
    <property type="project" value="TreeGrafter"/>
</dbReference>
<dbReference type="SMART" id="SM00487">
    <property type="entry name" value="DEXDc"/>
    <property type="match status" value="1"/>
</dbReference>
<comment type="similarity">
    <text evidence="2">Belongs to the DEAD box helicase family. DEAH subfamily. FANCM sub-subfamily.</text>
</comment>
<evidence type="ECO:0000256" key="7">
    <source>
        <dbReference type="ARBA" id="ARBA00023242"/>
    </source>
</evidence>
<feature type="compositionally biased region" description="Basic and acidic residues" evidence="8">
    <location>
        <begin position="1138"/>
        <end position="1154"/>
    </location>
</feature>
<feature type="compositionally biased region" description="Basic residues" evidence="8">
    <location>
        <begin position="1032"/>
        <end position="1041"/>
    </location>
</feature>
<keyword evidence="7" id="KW-0539">Nucleus</keyword>
<dbReference type="GO" id="GO:0016787">
    <property type="term" value="F:hydrolase activity"/>
    <property type="evidence" value="ECO:0007669"/>
    <property type="project" value="UniProtKB-KW"/>
</dbReference>
<dbReference type="SMART" id="SM00490">
    <property type="entry name" value="HELICc"/>
    <property type="match status" value="1"/>
</dbReference>
<feature type="compositionally biased region" description="Basic residues" evidence="8">
    <location>
        <begin position="1155"/>
        <end position="1164"/>
    </location>
</feature>
<dbReference type="InterPro" id="IPR039686">
    <property type="entry name" value="FANCM/Mph1-like_ID"/>
</dbReference>